<feature type="signal peptide" evidence="1">
    <location>
        <begin position="1"/>
        <end position="17"/>
    </location>
</feature>
<sequence length="292" mass="32779">MKLFISLALTLAPRATARLARYARNSTSHPGRCDRNVFEREFYLLAKGLEPTSDKVTAHSYETMYGTFVYPLKFAAHTPRILEIGLGCNMDYGPGASVVPPQIWRQLLPYAELWEAEYDAACVEKARAKGQLEGIKTVTGDQGDFAVLKRWAEEIGGELDVIIDDGGHRCGHKNSQIGHSFDVLWPLVRNGGVYVIEDLQVGRFKSYGGEKINYEDTKGRGVMADKIKDWIEQLVTIPRVFKHTKGRGFEHKIPDDVSFVYCQLEACVIGKRNRHVEGSRPGLPGHDFPGRR</sequence>
<dbReference type="EMBL" id="CAKKNE010000004">
    <property type="protein sequence ID" value="CAH0374767.1"/>
    <property type="molecule type" value="Genomic_DNA"/>
</dbReference>
<accession>A0A8J2WZL1</accession>
<dbReference type="AlphaFoldDB" id="A0A8J2WZL1"/>
<proteinExistence type="predicted"/>
<comment type="caution">
    <text evidence="2">The sequence shown here is derived from an EMBL/GenBank/DDBJ whole genome shotgun (WGS) entry which is preliminary data.</text>
</comment>
<dbReference type="SUPFAM" id="SSF53335">
    <property type="entry name" value="S-adenosyl-L-methionine-dependent methyltransferases"/>
    <property type="match status" value="1"/>
</dbReference>
<dbReference type="OrthoDB" id="426076at2759"/>
<dbReference type="Gene3D" id="3.40.50.150">
    <property type="entry name" value="Vaccinia Virus protein VP39"/>
    <property type="match status" value="1"/>
</dbReference>
<dbReference type="InterPro" id="IPR029063">
    <property type="entry name" value="SAM-dependent_MTases_sf"/>
</dbReference>
<reference evidence="2" key="1">
    <citation type="submission" date="2021-11" db="EMBL/GenBank/DDBJ databases">
        <authorList>
            <consortium name="Genoscope - CEA"/>
            <person name="William W."/>
        </authorList>
    </citation>
    <scope>NUCLEOTIDE SEQUENCE</scope>
</reference>
<dbReference type="Proteomes" id="UP000789595">
    <property type="component" value="Unassembled WGS sequence"/>
</dbReference>
<organism evidence="2 3">
    <name type="scientific">Pelagomonas calceolata</name>
    <dbReference type="NCBI Taxonomy" id="35677"/>
    <lineage>
        <taxon>Eukaryota</taxon>
        <taxon>Sar</taxon>
        <taxon>Stramenopiles</taxon>
        <taxon>Ochrophyta</taxon>
        <taxon>Pelagophyceae</taxon>
        <taxon>Pelagomonadales</taxon>
        <taxon>Pelagomonadaceae</taxon>
        <taxon>Pelagomonas</taxon>
    </lineage>
</organism>
<protein>
    <submittedName>
        <fullName evidence="2">Uncharacterized protein</fullName>
    </submittedName>
</protein>
<gene>
    <name evidence="2" type="ORF">PECAL_4P20690</name>
</gene>
<feature type="chain" id="PRO_5035317604" evidence="1">
    <location>
        <begin position="18"/>
        <end position="292"/>
    </location>
</feature>
<evidence type="ECO:0000313" key="2">
    <source>
        <dbReference type="EMBL" id="CAH0374767.1"/>
    </source>
</evidence>
<keyword evidence="3" id="KW-1185">Reference proteome</keyword>
<evidence type="ECO:0000256" key="1">
    <source>
        <dbReference type="SAM" id="SignalP"/>
    </source>
</evidence>
<keyword evidence="1" id="KW-0732">Signal</keyword>
<evidence type="ECO:0000313" key="3">
    <source>
        <dbReference type="Proteomes" id="UP000789595"/>
    </source>
</evidence>
<name>A0A8J2WZL1_9STRA</name>